<evidence type="ECO:0000256" key="2">
    <source>
        <dbReference type="SAM" id="Phobius"/>
    </source>
</evidence>
<dbReference type="EMBL" id="BAAAPE010000007">
    <property type="protein sequence ID" value="GAA2072351.1"/>
    <property type="molecule type" value="Genomic_DNA"/>
</dbReference>
<keyword evidence="2" id="KW-0472">Membrane</keyword>
<dbReference type="Proteomes" id="UP001500016">
    <property type="component" value="Unassembled WGS sequence"/>
</dbReference>
<evidence type="ECO:0000313" key="4">
    <source>
        <dbReference type="Proteomes" id="UP001500016"/>
    </source>
</evidence>
<accession>A0ABN2VU43</accession>
<protein>
    <recommendedName>
        <fullName evidence="5">Integral membrane protein</fullName>
    </recommendedName>
</protein>
<feature type="compositionally biased region" description="Low complexity" evidence="1">
    <location>
        <begin position="113"/>
        <end position="127"/>
    </location>
</feature>
<keyword evidence="2" id="KW-1133">Transmembrane helix</keyword>
<evidence type="ECO:0000313" key="3">
    <source>
        <dbReference type="EMBL" id="GAA2072351.1"/>
    </source>
</evidence>
<sequence>MIWEALGSAAIGLALAHLASKRIPGRLPHRRLVLATGLVAGLLGGLVSGVVLGPGQFPVTLLCAAGVAAAMLSLLLRVDAGAPESRRARPSGASSGASAGPRERRHAPRQRPARASGAASPSGAARS</sequence>
<proteinExistence type="predicted"/>
<feature type="compositionally biased region" description="Low complexity" evidence="1">
    <location>
        <begin position="90"/>
        <end position="100"/>
    </location>
</feature>
<evidence type="ECO:0000256" key="1">
    <source>
        <dbReference type="SAM" id="MobiDB-lite"/>
    </source>
</evidence>
<feature type="region of interest" description="Disordered" evidence="1">
    <location>
        <begin position="83"/>
        <end position="127"/>
    </location>
</feature>
<feature type="transmembrane region" description="Helical" evidence="2">
    <location>
        <begin position="59"/>
        <end position="78"/>
    </location>
</feature>
<comment type="caution">
    <text evidence="3">The sequence shown here is derived from an EMBL/GenBank/DDBJ whole genome shotgun (WGS) entry which is preliminary data.</text>
</comment>
<gene>
    <name evidence="3" type="ORF">GCM10009801_24880</name>
</gene>
<dbReference type="RefSeq" id="WP_344527162.1">
    <property type="nucleotide sequence ID" value="NZ_BAAAPE010000007.1"/>
</dbReference>
<feature type="transmembrane region" description="Helical" evidence="2">
    <location>
        <begin position="32"/>
        <end position="53"/>
    </location>
</feature>
<evidence type="ECO:0008006" key="5">
    <source>
        <dbReference type="Google" id="ProtNLM"/>
    </source>
</evidence>
<organism evidence="3 4">
    <name type="scientific">Streptomyces albiaxialis</name>
    <dbReference type="NCBI Taxonomy" id="329523"/>
    <lineage>
        <taxon>Bacteria</taxon>
        <taxon>Bacillati</taxon>
        <taxon>Actinomycetota</taxon>
        <taxon>Actinomycetes</taxon>
        <taxon>Kitasatosporales</taxon>
        <taxon>Streptomycetaceae</taxon>
        <taxon>Streptomyces</taxon>
    </lineage>
</organism>
<name>A0ABN2VU43_9ACTN</name>
<keyword evidence="2" id="KW-0812">Transmembrane</keyword>
<feature type="compositionally biased region" description="Basic residues" evidence="1">
    <location>
        <begin position="103"/>
        <end position="112"/>
    </location>
</feature>
<keyword evidence="4" id="KW-1185">Reference proteome</keyword>
<reference evidence="3 4" key="1">
    <citation type="journal article" date="2019" name="Int. J. Syst. Evol. Microbiol.">
        <title>The Global Catalogue of Microorganisms (GCM) 10K type strain sequencing project: providing services to taxonomists for standard genome sequencing and annotation.</title>
        <authorList>
            <consortium name="The Broad Institute Genomics Platform"/>
            <consortium name="The Broad Institute Genome Sequencing Center for Infectious Disease"/>
            <person name="Wu L."/>
            <person name="Ma J."/>
        </authorList>
    </citation>
    <scope>NUCLEOTIDE SEQUENCE [LARGE SCALE GENOMIC DNA]</scope>
    <source>
        <strain evidence="3 4">JCM 15478</strain>
    </source>
</reference>